<evidence type="ECO:0000256" key="1">
    <source>
        <dbReference type="SAM" id="MobiDB-lite"/>
    </source>
</evidence>
<gene>
    <name evidence="2" type="ORF">FAEUMB_18930</name>
</gene>
<protein>
    <submittedName>
        <fullName evidence="2">Uncharacterized protein</fullName>
    </submittedName>
</protein>
<accession>A0ABQ0QY41</accession>
<keyword evidence="3" id="KW-1185">Reference proteome</keyword>
<organism evidence="2 3">
    <name type="scientific">Faecalimonas umbilicata</name>
    <dbReference type="NCBI Taxonomy" id="1912855"/>
    <lineage>
        <taxon>Bacteria</taxon>
        <taxon>Bacillati</taxon>
        <taxon>Bacillota</taxon>
        <taxon>Clostridia</taxon>
        <taxon>Lachnospirales</taxon>
        <taxon>Lachnospiraceae</taxon>
        <taxon>Faecalimonas</taxon>
    </lineage>
</organism>
<evidence type="ECO:0000313" key="3">
    <source>
        <dbReference type="Proteomes" id="UP000702954"/>
    </source>
</evidence>
<evidence type="ECO:0000313" key="2">
    <source>
        <dbReference type="EMBL" id="GBU05352.1"/>
    </source>
</evidence>
<reference evidence="2 3" key="1">
    <citation type="journal article" date="2018" name="Int. J. Syst. Evol. Microbiol.">
        <title>Draft Genome Sequence of Faecalimonas umbilicata JCM 30896T, an Acetate-Producing Bacterium Isolated from Human Feces.</title>
        <authorList>
            <person name="Sakamoto M."/>
            <person name="Ikeyama N."/>
            <person name="Yuki M."/>
            <person name="Ohkuma M."/>
        </authorList>
    </citation>
    <scope>NUCLEOTIDE SEQUENCE [LARGE SCALE GENOMIC DNA]</scope>
    <source>
        <strain evidence="2 3">EGH7</strain>
    </source>
</reference>
<comment type="caution">
    <text evidence="2">The sequence shown here is derived from an EMBL/GenBank/DDBJ whole genome shotgun (WGS) entry which is preliminary data.</text>
</comment>
<feature type="region of interest" description="Disordered" evidence="1">
    <location>
        <begin position="1"/>
        <end position="35"/>
    </location>
</feature>
<proteinExistence type="predicted"/>
<dbReference type="EMBL" id="BHEO01000008">
    <property type="protein sequence ID" value="GBU05352.1"/>
    <property type="molecule type" value="Genomic_DNA"/>
</dbReference>
<dbReference type="Proteomes" id="UP000702954">
    <property type="component" value="Unassembled WGS sequence"/>
</dbReference>
<sequence>MDSTPGWNRIDDRDIDGDQEENRKSRIKRKQTGDRKNTVSYLRLKEHIVYEIKEIRFFLLS</sequence>
<name>A0ABQ0QY41_9FIRM</name>